<proteinExistence type="predicted"/>
<evidence type="ECO:0000313" key="1">
    <source>
        <dbReference type="EMBL" id="KIX07338.1"/>
    </source>
</evidence>
<accession>A0A0D2HA30</accession>
<evidence type="ECO:0000313" key="2">
    <source>
        <dbReference type="Proteomes" id="UP000053617"/>
    </source>
</evidence>
<dbReference type="EMBL" id="KN847476">
    <property type="protein sequence ID" value="KIX07338.1"/>
    <property type="molecule type" value="Genomic_DNA"/>
</dbReference>
<name>A0A0D2HA30_9EURO</name>
<gene>
    <name evidence="1" type="ORF">Z518_01991</name>
</gene>
<keyword evidence="2" id="KW-1185">Reference proteome</keyword>
<dbReference type="HOGENOM" id="CLU_2543818_0_0_1"/>
<dbReference type="GeneID" id="25290062"/>
<dbReference type="VEuPathDB" id="FungiDB:Z518_01991"/>
<sequence>MPERHRTGLVNTKSLAVYDQKLEEPDFETGSIEDGGSRNSSWSILDRAGVFFVKRVVQRRMATGQVNPQDLDILGLDRLLAYI</sequence>
<organism evidence="1 2">
    <name type="scientific">Rhinocladiella mackenziei CBS 650.93</name>
    <dbReference type="NCBI Taxonomy" id="1442369"/>
    <lineage>
        <taxon>Eukaryota</taxon>
        <taxon>Fungi</taxon>
        <taxon>Dikarya</taxon>
        <taxon>Ascomycota</taxon>
        <taxon>Pezizomycotina</taxon>
        <taxon>Eurotiomycetes</taxon>
        <taxon>Chaetothyriomycetidae</taxon>
        <taxon>Chaetothyriales</taxon>
        <taxon>Herpotrichiellaceae</taxon>
        <taxon>Rhinocladiella</taxon>
    </lineage>
</organism>
<dbReference type="AlphaFoldDB" id="A0A0D2HA30"/>
<reference evidence="1 2" key="1">
    <citation type="submission" date="2015-01" db="EMBL/GenBank/DDBJ databases">
        <title>The Genome Sequence of Rhinocladiella mackenzie CBS 650.93.</title>
        <authorList>
            <consortium name="The Broad Institute Genomics Platform"/>
            <person name="Cuomo C."/>
            <person name="de Hoog S."/>
            <person name="Gorbushina A."/>
            <person name="Stielow B."/>
            <person name="Teixiera M."/>
            <person name="Abouelleil A."/>
            <person name="Chapman S.B."/>
            <person name="Priest M."/>
            <person name="Young S.K."/>
            <person name="Wortman J."/>
            <person name="Nusbaum C."/>
            <person name="Birren B."/>
        </authorList>
    </citation>
    <scope>NUCLEOTIDE SEQUENCE [LARGE SCALE GENOMIC DNA]</scope>
    <source>
        <strain evidence="1 2">CBS 650.93</strain>
    </source>
</reference>
<protein>
    <submittedName>
        <fullName evidence="1">Uncharacterized protein</fullName>
    </submittedName>
</protein>
<dbReference type="Proteomes" id="UP000053617">
    <property type="component" value="Unassembled WGS sequence"/>
</dbReference>
<dbReference type="RefSeq" id="XP_013274474.1">
    <property type="nucleotide sequence ID" value="XM_013419020.1"/>
</dbReference>